<feature type="domain" description="FAD dependent oxidoreductase" evidence="10">
    <location>
        <begin position="31"/>
        <end position="378"/>
    </location>
</feature>
<keyword evidence="12" id="KW-1185">Reference proteome</keyword>
<keyword evidence="8" id="KW-0560">Oxidoreductase</keyword>
<organism evidence="11 12">
    <name type="scientific">Orrella daihaiensis</name>
    <dbReference type="NCBI Taxonomy" id="2782176"/>
    <lineage>
        <taxon>Bacteria</taxon>
        <taxon>Pseudomonadati</taxon>
        <taxon>Pseudomonadota</taxon>
        <taxon>Betaproteobacteria</taxon>
        <taxon>Burkholderiales</taxon>
        <taxon>Alcaligenaceae</taxon>
        <taxon>Orrella</taxon>
    </lineage>
</organism>
<dbReference type="Gene3D" id="3.30.9.10">
    <property type="entry name" value="D-Amino Acid Oxidase, subunit A, domain 2"/>
    <property type="match status" value="1"/>
</dbReference>
<accession>A0ABY4AI87</accession>
<keyword evidence="1" id="KW-0963">Cytoplasm</keyword>
<evidence type="ECO:0000256" key="6">
    <source>
        <dbReference type="ARBA" id="ARBA00022694"/>
    </source>
</evidence>
<evidence type="ECO:0000256" key="8">
    <source>
        <dbReference type="ARBA" id="ARBA00023002"/>
    </source>
</evidence>
<evidence type="ECO:0000313" key="11">
    <source>
        <dbReference type="EMBL" id="UOD49899.1"/>
    </source>
</evidence>
<keyword evidence="3" id="KW-0285">Flavoprotein</keyword>
<evidence type="ECO:0000256" key="7">
    <source>
        <dbReference type="ARBA" id="ARBA00022827"/>
    </source>
</evidence>
<keyword evidence="5" id="KW-0949">S-adenosyl-L-methionine</keyword>
<protein>
    <submittedName>
        <fullName evidence="11">FAD-dependent oxidoreductase</fullName>
    </submittedName>
</protein>
<keyword evidence="7" id="KW-0274">FAD</keyword>
<sequence>MFHVTDCFDAAYLLNAKMNRYLVDASAHANHVIVVGSGICGSTVAAMLAQSGLKVTVIDAVAAHKGHIAAALTPVISSDDNPRSRLSRLGARLADRYWRDLQAETGVRFGSACGALQLQRPDGSKRAQDLKAQAEVFAQPHWARWVERDQASELAAIELPRGGIWYPGGWLIQVPELIGLLQATPGVQMMFCEVNSIERAGQGWLVKDVKGNPLAQGDAVVLANAGDVTGLLKRSGFEQAVSACSRLAALHRLAGEITLLPADRLRGGPSCIVGGDGYVLPAIDGWCVSGGTYVRGAQRAECTEMGIRTNIDRAGQLLGLSPEIDRYQNLPGWAGWRAVLPGRLPAIGQIPSMPKLWVFTANASRGLTWSVLGAMLIRDALTGQKISIGELDQRMLSAIEP</sequence>
<evidence type="ECO:0000256" key="3">
    <source>
        <dbReference type="ARBA" id="ARBA00022630"/>
    </source>
</evidence>
<evidence type="ECO:0000256" key="1">
    <source>
        <dbReference type="ARBA" id="ARBA00022490"/>
    </source>
</evidence>
<dbReference type="PANTHER" id="PTHR13847">
    <property type="entry name" value="SARCOSINE DEHYDROGENASE-RELATED"/>
    <property type="match status" value="1"/>
</dbReference>
<gene>
    <name evidence="11" type="ORF">DHf2319_10670</name>
</gene>
<evidence type="ECO:0000256" key="4">
    <source>
        <dbReference type="ARBA" id="ARBA00022679"/>
    </source>
</evidence>
<proteinExistence type="predicted"/>
<evidence type="ECO:0000256" key="9">
    <source>
        <dbReference type="ARBA" id="ARBA00023268"/>
    </source>
</evidence>
<dbReference type="Proteomes" id="UP000831607">
    <property type="component" value="Chromosome"/>
</dbReference>
<dbReference type="Gene3D" id="3.50.50.60">
    <property type="entry name" value="FAD/NAD(P)-binding domain"/>
    <property type="match status" value="1"/>
</dbReference>
<dbReference type="InterPro" id="IPR036188">
    <property type="entry name" value="FAD/NAD-bd_sf"/>
</dbReference>
<evidence type="ECO:0000313" key="12">
    <source>
        <dbReference type="Proteomes" id="UP000831607"/>
    </source>
</evidence>
<dbReference type="PANTHER" id="PTHR13847:SF283">
    <property type="entry name" value="TRNA 5-METHYLAMINOMETHYL-2-THIOURIDINE BIOSYNTHESIS BIFUNCTIONAL PROTEIN MNMC"/>
    <property type="match status" value="1"/>
</dbReference>
<evidence type="ECO:0000259" key="10">
    <source>
        <dbReference type="Pfam" id="PF01266"/>
    </source>
</evidence>
<dbReference type="InterPro" id="IPR006076">
    <property type="entry name" value="FAD-dep_OxRdtase"/>
</dbReference>
<evidence type="ECO:0000256" key="5">
    <source>
        <dbReference type="ARBA" id="ARBA00022691"/>
    </source>
</evidence>
<dbReference type="EMBL" id="CP063982">
    <property type="protein sequence ID" value="UOD49899.1"/>
    <property type="molecule type" value="Genomic_DNA"/>
</dbReference>
<keyword evidence="9" id="KW-0511">Multifunctional enzyme</keyword>
<name>A0ABY4AI87_9BURK</name>
<keyword evidence="2" id="KW-0489">Methyltransferase</keyword>
<dbReference type="Pfam" id="PF01266">
    <property type="entry name" value="DAO"/>
    <property type="match status" value="1"/>
</dbReference>
<keyword evidence="4" id="KW-0808">Transferase</keyword>
<keyword evidence="6" id="KW-0819">tRNA processing</keyword>
<evidence type="ECO:0000256" key="2">
    <source>
        <dbReference type="ARBA" id="ARBA00022603"/>
    </source>
</evidence>
<reference evidence="11 12" key="1">
    <citation type="submission" date="2020-11" db="EMBL/GenBank/DDBJ databases">
        <title>Algicoccus daihaiensis sp.nov., isolated from Daihai Lake in Inner Mongolia.</title>
        <authorList>
            <person name="Kai J."/>
        </authorList>
    </citation>
    <scope>NUCLEOTIDE SEQUENCE [LARGE SCALE GENOMIC DNA]</scope>
    <source>
        <strain evidence="12">f23</strain>
    </source>
</reference>
<dbReference type="RefSeq" id="WP_243478146.1">
    <property type="nucleotide sequence ID" value="NZ_CP063982.1"/>
</dbReference>
<dbReference type="SUPFAM" id="SSF51905">
    <property type="entry name" value="FAD/NAD(P)-binding domain"/>
    <property type="match status" value="1"/>
</dbReference>